<proteinExistence type="predicted"/>
<reference evidence="2 3" key="1">
    <citation type="journal article" date="2019" name="Emerg. Microbes Infect.">
        <title>Comprehensive subspecies identification of 175 nontuberculous mycobacteria species based on 7547 genomic profiles.</title>
        <authorList>
            <person name="Matsumoto Y."/>
            <person name="Kinjo T."/>
            <person name="Motooka D."/>
            <person name="Nabeya D."/>
            <person name="Jung N."/>
            <person name="Uechi K."/>
            <person name="Horii T."/>
            <person name="Iida T."/>
            <person name="Fujita J."/>
            <person name="Nakamura S."/>
        </authorList>
    </citation>
    <scope>NUCLEOTIDE SEQUENCE [LARGE SCALE GENOMIC DNA]</scope>
    <source>
        <strain evidence="2 3">JCM 15657</strain>
    </source>
</reference>
<dbReference type="KEGG" id="mlj:MLAC_45010"/>
<dbReference type="InterPro" id="IPR000084">
    <property type="entry name" value="PE-PGRS_N"/>
</dbReference>
<dbReference type="EMBL" id="AP022581">
    <property type="protein sequence ID" value="BBX99207.1"/>
    <property type="molecule type" value="Genomic_DNA"/>
</dbReference>
<evidence type="ECO:0000313" key="2">
    <source>
        <dbReference type="EMBL" id="BBX99207.1"/>
    </source>
</evidence>
<keyword evidence="3" id="KW-1185">Reference proteome</keyword>
<dbReference type="Proteomes" id="UP000466396">
    <property type="component" value="Chromosome"/>
</dbReference>
<dbReference type="AlphaFoldDB" id="A0A1X1Y2L7"/>
<sequence length="111" mass="11174">MQSMAIDSAAGDIGSQVVECANQGLQAGVTASNSLTALPPAGAEEVSAQAVAAFTTEAAQMVALNQAAQEELIRAGSTISEIARMYADADATAANSVVGVSLQWGYRLATV</sequence>
<name>A0A1X1Y2L7_9MYCO</name>
<dbReference type="OrthoDB" id="4753420at2"/>
<dbReference type="Pfam" id="PF00934">
    <property type="entry name" value="PE"/>
    <property type="match status" value="1"/>
</dbReference>
<dbReference type="RefSeq" id="WP_085161099.1">
    <property type="nucleotide sequence ID" value="NZ_AP022581.1"/>
</dbReference>
<organism evidence="2 3">
    <name type="scientific">Mycobacterium lacus</name>
    <dbReference type="NCBI Taxonomy" id="169765"/>
    <lineage>
        <taxon>Bacteria</taxon>
        <taxon>Bacillati</taxon>
        <taxon>Actinomycetota</taxon>
        <taxon>Actinomycetes</taxon>
        <taxon>Mycobacteriales</taxon>
        <taxon>Mycobacteriaceae</taxon>
        <taxon>Mycobacterium</taxon>
    </lineage>
</organism>
<dbReference type="STRING" id="169765.AWC15_01870"/>
<accession>A0A1X1Y2L7</accession>
<feature type="domain" description="PE" evidence="1">
    <location>
        <begin position="22"/>
        <end position="92"/>
    </location>
</feature>
<protein>
    <submittedName>
        <fullName evidence="2">PE family protein</fullName>
    </submittedName>
</protein>
<gene>
    <name evidence="2" type="primary">PE34</name>
    <name evidence="2" type="ORF">MLAC_45010</name>
</gene>
<evidence type="ECO:0000259" key="1">
    <source>
        <dbReference type="Pfam" id="PF00934"/>
    </source>
</evidence>
<dbReference type="Gene3D" id="1.10.287.850">
    <property type="entry name" value="HP0062-like domain"/>
    <property type="match status" value="1"/>
</dbReference>
<evidence type="ECO:0000313" key="3">
    <source>
        <dbReference type="Proteomes" id="UP000466396"/>
    </source>
</evidence>